<dbReference type="Proteomes" id="UP001642484">
    <property type="component" value="Unassembled WGS sequence"/>
</dbReference>
<accession>A0ABP0LAI7</accession>
<sequence>MSVPLAFASQHMDFSVTLRGSPSVVIRVAGSEVNLFATKECEFAEVLPFPCAPDHWQDFVSVHLPGAGTGSSDNHALENELRAKGTAVEFHECCLKTGDTVTLVGELLRSANGELTLQPLSREVSWKRTSWERAGIGEEDILELLEEQMAQQQKLQKHLALRHTMAAKRNVDGLPELPLARWEEQPTLGPVGASPYPMVSPVTNLVAPVASSSPTY</sequence>
<reference evidence="1 2" key="1">
    <citation type="submission" date="2024-02" db="EMBL/GenBank/DDBJ databases">
        <authorList>
            <person name="Chen Y."/>
            <person name="Shah S."/>
            <person name="Dougan E. K."/>
            <person name="Thang M."/>
            <person name="Chan C."/>
        </authorList>
    </citation>
    <scope>NUCLEOTIDE SEQUENCE [LARGE SCALE GENOMIC DNA]</scope>
</reference>
<dbReference type="EMBL" id="CAXAMN010011758">
    <property type="protein sequence ID" value="CAK9036161.1"/>
    <property type="molecule type" value="Genomic_DNA"/>
</dbReference>
<keyword evidence="2" id="KW-1185">Reference proteome</keyword>
<protein>
    <submittedName>
        <fullName evidence="1">Uncharacterized protein</fullName>
    </submittedName>
</protein>
<gene>
    <name evidence="1" type="ORF">CCMP2556_LOCUS20175</name>
</gene>
<organism evidence="1 2">
    <name type="scientific">Durusdinium trenchii</name>
    <dbReference type="NCBI Taxonomy" id="1381693"/>
    <lineage>
        <taxon>Eukaryota</taxon>
        <taxon>Sar</taxon>
        <taxon>Alveolata</taxon>
        <taxon>Dinophyceae</taxon>
        <taxon>Suessiales</taxon>
        <taxon>Symbiodiniaceae</taxon>
        <taxon>Durusdinium</taxon>
    </lineage>
</organism>
<evidence type="ECO:0000313" key="2">
    <source>
        <dbReference type="Proteomes" id="UP001642484"/>
    </source>
</evidence>
<evidence type="ECO:0000313" key="1">
    <source>
        <dbReference type="EMBL" id="CAK9036161.1"/>
    </source>
</evidence>
<comment type="caution">
    <text evidence="1">The sequence shown here is derived from an EMBL/GenBank/DDBJ whole genome shotgun (WGS) entry which is preliminary data.</text>
</comment>
<proteinExistence type="predicted"/>
<name>A0ABP0LAI7_9DINO</name>